<name>A0A2U2M450_9LACO</name>
<dbReference type="RefSeq" id="WP_109242123.1">
    <property type="nucleotide sequence ID" value="NZ_QFAS01000008.1"/>
</dbReference>
<gene>
    <name evidence="3" type="ORF">DB362_07345</name>
</gene>
<dbReference type="AlphaFoldDB" id="A0A2U2M450"/>
<dbReference type="GO" id="GO:0009307">
    <property type="term" value="P:DNA restriction-modification system"/>
    <property type="evidence" value="ECO:0007669"/>
    <property type="project" value="UniProtKB-KW"/>
</dbReference>
<dbReference type="Pfam" id="PF02384">
    <property type="entry name" value="N6_Mtase"/>
    <property type="match status" value="1"/>
</dbReference>
<dbReference type="InterPro" id="IPR002052">
    <property type="entry name" value="DNA_methylase_N6_adenine_CS"/>
</dbReference>
<keyword evidence="3" id="KW-0489">Methyltransferase</keyword>
<protein>
    <submittedName>
        <fullName evidence="3">SAM-dependent methyltransferase</fullName>
    </submittedName>
</protein>
<proteinExistence type="predicted"/>
<dbReference type="Gene3D" id="3.40.50.150">
    <property type="entry name" value="Vaccinia Virus protein VP39"/>
    <property type="match status" value="1"/>
</dbReference>
<dbReference type="PROSITE" id="PS00092">
    <property type="entry name" value="N6_MTASE"/>
    <property type="match status" value="1"/>
</dbReference>
<evidence type="ECO:0000259" key="2">
    <source>
        <dbReference type="Pfam" id="PF02384"/>
    </source>
</evidence>
<feature type="domain" description="DNA methylase adenine-specific" evidence="2">
    <location>
        <begin position="295"/>
        <end position="607"/>
    </location>
</feature>
<dbReference type="InterPro" id="IPR003356">
    <property type="entry name" value="DNA_methylase_A-5"/>
</dbReference>
<accession>A0A2U2M450</accession>
<dbReference type="Proteomes" id="UP000245607">
    <property type="component" value="Unassembled WGS sequence"/>
</dbReference>
<sequence>MAEQLQQSMEFSRPIYVGEWRVYDIGAETLNSLFKEDIINEPSNKIKNKKPDALIVNSDKEIVVYVESKKDSEFSSKSKLDKAIKQELYVAKMIHAKIYIVRDSNMTVWINPKTGNEILDTHGNPIRREIRPKSEGEELEKLIKKILVSISENNDKLLKEETLDPSDLAKKVHQKLYVAKGISPSTALYTFVELFLFKYLSDLNLLKGIYSFEHLYSLYDLEGTDPLDVLKDYLSNNGAREQMKTLFVEGSDKTSIINGDVFHEEIGDAQVFKSILDIFKKYEEENGKFININRDFKSKLFESFLKEDLDSKKMGQFFTPLTIVDNMVRMISFKENMEVCDPACGVGKFLLEAIKNNIDDFYSFDKKSKEFKSKIKLTGYDKYSEDNGDKTIILAKANSLIYFSKMILSNPSKEFAKSFTQNFLNESFELKYSSLGSLEKKDTNKYDVILANPPYIVNGSRDIKKLASDYTWNGLGIESLFMEWIVDSLKPGGIANIVIPDGLLANEGNKNVRNQIKDSCYVKSIISLPNKAFFNTQKKTYILTLEKKKDKSVQTEPIFSYICSTIGESLDKNRFIENDNDLKDAVDNYNIWKNSDIQITSKIIEDRSNGRFKMLNPEKFLSSENWIIENEWSLEEKIQIGLVEKDNSISVDGFKSLLKETLSLIEEVQEDIKWIQ</sequence>
<evidence type="ECO:0000313" key="3">
    <source>
        <dbReference type="EMBL" id="PWG51623.1"/>
    </source>
</evidence>
<keyword evidence="3" id="KW-0808">Transferase</keyword>
<keyword evidence="1" id="KW-0680">Restriction system</keyword>
<organism evidence="3 4">
    <name type="scientific">Ligilactobacillus salivarius</name>
    <dbReference type="NCBI Taxonomy" id="1624"/>
    <lineage>
        <taxon>Bacteria</taxon>
        <taxon>Bacillati</taxon>
        <taxon>Bacillota</taxon>
        <taxon>Bacilli</taxon>
        <taxon>Lactobacillales</taxon>
        <taxon>Lactobacillaceae</taxon>
        <taxon>Ligilactobacillus</taxon>
    </lineage>
</organism>
<evidence type="ECO:0000256" key="1">
    <source>
        <dbReference type="ARBA" id="ARBA00022747"/>
    </source>
</evidence>
<dbReference type="PANTHER" id="PTHR42998:SF1">
    <property type="entry name" value="TYPE I RESTRICTION ENZYME HINDI METHYLASE SUBUNIT"/>
    <property type="match status" value="1"/>
</dbReference>
<dbReference type="GO" id="GO:0008170">
    <property type="term" value="F:N-methyltransferase activity"/>
    <property type="evidence" value="ECO:0007669"/>
    <property type="project" value="InterPro"/>
</dbReference>
<dbReference type="SUPFAM" id="SSF53335">
    <property type="entry name" value="S-adenosyl-L-methionine-dependent methyltransferases"/>
    <property type="match status" value="1"/>
</dbReference>
<comment type="caution">
    <text evidence="3">The sequence shown here is derived from an EMBL/GenBank/DDBJ whole genome shotgun (WGS) entry which is preliminary data.</text>
</comment>
<dbReference type="PANTHER" id="PTHR42998">
    <property type="entry name" value="TYPE I RESTRICTION ENZYME HINDVIIP M PROTEIN-RELATED"/>
    <property type="match status" value="1"/>
</dbReference>
<reference evidence="3 4" key="1">
    <citation type="submission" date="2018-05" db="EMBL/GenBank/DDBJ databases">
        <title>Lactobacillus salivarius genome sequencing and assembly.</title>
        <authorList>
            <person name="Audisio C."/>
            <person name="Albarracin L."/>
            <person name="Torres M.J."/>
            <person name="Hebert E.M."/>
            <person name="Saavedra L."/>
        </authorList>
    </citation>
    <scope>NUCLEOTIDE SEQUENCE [LARGE SCALE GENOMIC DNA]</scope>
    <source>
        <strain evidence="3 4">A3iob</strain>
    </source>
</reference>
<dbReference type="EMBL" id="QFAS01000008">
    <property type="protein sequence ID" value="PWG51623.1"/>
    <property type="molecule type" value="Genomic_DNA"/>
</dbReference>
<dbReference type="InterPro" id="IPR052916">
    <property type="entry name" value="Type-I_RE_MTase_Subunit"/>
</dbReference>
<evidence type="ECO:0000313" key="4">
    <source>
        <dbReference type="Proteomes" id="UP000245607"/>
    </source>
</evidence>
<dbReference type="GO" id="GO:0032259">
    <property type="term" value="P:methylation"/>
    <property type="evidence" value="ECO:0007669"/>
    <property type="project" value="UniProtKB-KW"/>
</dbReference>
<dbReference type="InterPro" id="IPR029063">
    <property type="entry name" value="SAM-dependent_MTases_sf"/>
</dbReference>
<dbReference type="GO" id="GO:0003677">
    <property type="term" value="F:DNA binding"/>
    <property type="evidence" value="ECO:0007669"/>
    <property type="project" value="InterPro"/>
</dbReference>
<dbReference type="REBASE" id="291528">
    <property type="entry name" value="M.LsaA3ORF7345P"/>
</dbReference>
<dbReference type="PRINTS" id="PR00507">
    <property type="entry name" value="N12N6MTFRASE"/>
</dbReference>